<protein>
    <submittedName>
        <fullName evidence="11">TRISR-like protein</fullName>
    </submittedName>
</protein>
<name>A0ABY7G0D2_MYAAR</name>
<organism evidence="11 12">
    <name type="scientific">Mya arenaria</name>
    <name type="common">Soft-shell clam</name>
    <dbReference type="NCBI Taxonomy" id="6604"/>
    <lineage>
        <taxon>Eukaryota</taxon>
        <taxon>Metazoa</taxon>
        <taxon>Spiralia</taxon>
        <taxon>Lophotrochozoa</taxon>
        <taxon>Mollusca</taxon>
        <taxon>Bivalvia</taxon>
        <taxon>Autobranchia</taxon>
        <taxon>Heteroconchia</taxon>
        <taxon>Euheterodonta</taxon>
        <taxon>Imparidentia</taxon>
        <taxon>Neoheterodontei</taxon>
        <taxon>Myida</taxon>
        <taxon>Myoidea</taxon>
        <taxon>Myidae</taxon>
        <taxon>Mya</taxon>
    </lineage>
</organism>
<evidence type="ECO:0000256" key="3">
    <source>
        <dbReference type="ARBA" id="ARBA00022989"/>
    </source>
</evidence>
<evidence type="ECO:0000256" key="6">
    <source>
        <dbReference type="ARBA" id="ARBA00023170"/>
    </source>
</evidence>
<evidence type="ECO:0000256" key="2">
    <source>
        <dbReference type="ARBA" id="ARBA00022692"/>
    </source>
</evidence>
<dbReference type="PANTHER" id="PTHR24243:SF224">
    <property type="entry name" value="G-PROTEIN COUPLED RECEPTOR 19-RELATED"/>
    <property type="match status" value="1"/>
</dbReference>
<dbReference type="Proteomes" id="UP001164746">
    <property type="component" value="Chromosome 13"/>
</dbReference>
<keyword evidence="3 9" id="KW-1133">Transmembrane helix</keyword>
<feature type="domain" description="G-protein coupled receptors family 1 profile" evidence="10">
    <location>
        <begin position="1"/>
        <end position="310"/>
    </location>
</feature>
<evidence type="ECO:0000313" key="12">
    <source>
        <dbReference type="Proteomes" id="UP001164746"/>
    </source>
</evidence>
<keyword evidence="6 8" id="KW-0675">Receptor</keyword>
<feature type="transmembrane region" description="Helical" evidence="9">
    <location>
        <begin position="251"/>
        <end position="270"/>
    </location>
</feature>
<feature type="transmembrane region" description="Helical" evidence="9">
    <location>
        <begin position="59"/>
        <end position="82"/>
    </location>
</feature>
<evidence type="ECO:0000256" key="7">
    <source>
        <dbReference type="ARBA" id="ARBA00023224"/>
    </source>
</evidence>
<keyword evidence="2 8" id="KW-0812">Transmembrane</keyword>
<keyword evidence="5 9" id="KW-0472">Membrane</keyword>
<evidence type="ECO:0000256" key="8">
    <source>
        <dbReference type="RuleBase" id="RU000688"/>
    </source>
</evidence>
<dbReference type="InterPro" id="IPR000276">
    <property type="entry name" value="GPCR_Rhodpsn"/>
</dbReference>
<keyword evidence="12" id="KW-1185">Reference proteome</keyword>
<dbReference type="PRINTS" id="PR00237">
    <property type="entry name" value="GPCRRHODOPSN"/>
</dbReference>
<feature type="transmembrane region" description="Helical" evidence="9">
    <location>
        <begin position="290"/>
        <end position="313"/>
    </location>
</feature>
<evidence type="ECO:0000256" key="5">
    <source>
        <dbReference type="ARBA" id="ARBA00023136"/>
    </source>
</evidence>
<evidence type="ECO:0000259" key="10">
    <source>
        <dbReference type="PROSITE" id="PS50262"/>
    </source>
</evidence>
<reference evidence="11" key="1">
    <citation type="submission" date="2022-11" db="EMBL/GenBank/DDBJ databases">
        <title>Centuries of genome instability and evolution in soft-shell clam transmissible cancer (bioRxiv).</title>
        <authorList>
            <person name="Hart S.F.M."/>
            <person name="Yonemitsu M.A."/>
            <person name="Giersch R.M."/>
            <person name="Beal B.F."/>
            <person name="Arriagada G."/>
            <person name="Davis B.W."/>
            <person name="Ostrander E.A."/>
            <person name="Goff S.P."/>
            <person name="Metzger M.J."/>
        </authorList>
    </citation>
    <scope>NUCLEOTIDE SEQUENCE</scope>
    <source>
        <strain evidence="11">MELC-2E11</strain>
        <tissue evidence="11">Siphon/mantle</tissue>
    </source>
</reference>
<dbReference type="EMBL" id="CP111024">
    <property type="protein sequence ID" value="WAR24821.1"/>
    <property type="molecule type" value="Genomic_DNA"/>
</dbReference>
<evidence type="ECO:0000313" key="11">
    <source>
        <dbReference type="EMBL" id="WAR24821.1"/>
    </source>
</evidence>
<evidence type="ECO:0000256" key="4">
    <source>
        <dbReference type="ARBA" id="ARBA00023040"/>
    </source>
</evidence>
<proteinExistence type="inferred from homology"/>
<dbReference type="Pfam" id="PF00001">
    <property type="entry name" value="7tm_1"/>
    <property type="match status" value="1"/>
</dbReference>
<dbReference type="PANTHER" id="PTHR24243">
    <property type="entry name" value="G-PROTEIN COUPLED RECEPTOR"/>
    <property type="match status" value="1"/>
</dbReference>
<accession>A0ABY7G0D2</accession>
<comment type="subcellular location">
    <subcellularLocation>
        <location evidence="1">Membrane</location>
        <topology evidence="1">Multi-pass membrane protein</topology>
    </subcellularLocation>
</comment>
<evidence type="ECO:0000256" key="1">
    <source>
        <dbReference type="ARBA" id="ARBA00004141"/>
    </source>
</evidence>
<keyword evidence="7 8" id="KW-0807">Transducer</keyword>
<evidence type="ECO:0000256" key="9">
    <source>
        <dbReference type="SAM" id="Phobius"/>
    </source>
</evidence>
<feature type="transmembrane region" description="Helical" evidence="9">
    <location>
        <begin position="103"/>
        <end position="123"/>
    </location>
</feature>
<sequence>MVLIAIARSPRLRSITNFFLANLAVADFCVGIFCVLPNLSTFLNPTWVLGKVTCKGYYYIWNVSYIASIFILTVIAIERYVAIMYPLKARHIMTRTRVKTIQICIWIIAFLYNIPYAILYDTLSVGKDEFCYATEENEIKLKWLSVATVVLWYIIPLFVIVILYYRIARALWKTQVVSALRLSTPHDNDIRCVITSSSFSPSLEHNVYTRETNLSSKSSHSERSNLKQVKERYHLVHVSSTRRVAKARQKVIRLLLCVVVTFAVCVFPHMMKVMDHYWAMFNISHSAMLILSPISFISLYLNSVLNPFLYALFSTNFRKSFREIIPACCKGCCNAK</sequence>
<gene>
    <name evidence="11" type="ORF">MAR_038490</name>
</gene>
<feature type="transmembrane region" description="Helical" evidence="9">
    <location>
        <begin position="143"/>
        <end position="165"/>
    </location>
</feature>
<dbReference type="Gene3D" id="1.20.1070.10">
    <property type="entry name" value="Rhodopsin 7-helix transmembrane proteins"/>
    <property type="match status" value="1"/>
</dbReference>
<keyword evidence="4 8" id="KW-0297">G-protein coupled receptor</keyword>
<comment type="similarity">
    <text evidence="8">Belongs to the G-protein coupled receptor 1 family.</text>
</comment>
<dbReference type="SUPFAM" id="SSF81321">
    <property type="entry name" value="Family A G protein-coupled receptor-like"/>
    <property type="match status" value="1"/>
</dbReference>
<dbReference type="PROSITE" id="PS00237">
    <property type="entry name" value="G_PROTEIN_RECEP_F1_1"/>
    <property type="match status" value="1"/>
</dbReference>
<feature type="transmembrane region" description="Helical" evidence="9">
    <location>
        <begin position="18"/>
        <end position="39"/>
    </location>
</feature>
<dbReference type="InterPro" id="IPR017452">
    <property type="entry name" value="GPCR_Rhodpsn_7TM"/>
</dbReference>
<dbReference type="PROSITE" id="PS50262">
    <property type="entry name" value="G_PROTEIN_RECEP_F1_2"/>
    <property type="match status" value="1"/>
</dbReference>